<keyword evidence="1" id="KW-0812">Transmembrane</keyword>
<evidence type="ECO:0000313" key="2">
    <source>
        <dbReference type="EMBL" id="QNT60264.1"/>
    </source>
</evidence>
<dbReference type="Proteomes" id="UP000516412">
    <property type="component" value="Chromosome"/>
</dbReference>
<evidence type="ECO:0000256" key="1">
    <source>
        <dbReference type="SAM" id="Phobius"/>
    </source>
</evidence>
<keyword evidence="1" id="KW-1133">Transmembrane helix</keyword>
<feature type="transmembrane region" description="Helical" evidence="1">
    <location>
        <begin position="132"/>
        <end position="154"/>
    </location>
</feature>
<reference evidence="2" key="1">
    <citation type="submission" date="2024-06" db="EMBL/GenBank/DDBJ databases">
        <title>Complete Genome Sequence of mouse commensal type strain Neisseria musculi.</title>
        <authorList>
            <person name="Thapa E."/>
            <person name="Aluvathingal J."/>
            <person name="Nadendla S."/>
            <person name="Mehta A."/>
            <person name="Tettelin H."/>
            <person name="Weyand N.J."/>
        </authorList>
    </citation>
    <scope>NUCLEOTIDE SEQUENCE</scope>
    <source>
        <strain evidence="2">NW831</strain>
    </source>
</reference>
<feature type="transmembrane region" description="Helical" evidence="1">
    <location>
        <begin position="60"/>
        <end position="80"/>
    </location>
</feature>
<keyword evidence="1" id="KW-0472">Membrane</keyword>
<organism evidence="2 3">
    <name type="scientific">Neisseria musculi</name>
    <dbReference type="NCBI Taxonomy" id="1815583"/>
    <lineage>
        <taxon>Bacteria</taxon>
        <taxon>Pseudomonadati</taxon>
        <taxon>Pseudomonadota</taxon>
        <taxon>Betaproteobacteria</taxon>
        <taxon>Neisseriales</taxon>
        <taxon>Neisseriaceae</taxon>
        <taxon>Neisseria</taxon>
    </lineage>
</organism>
<dbReference type="AlphaFoldDB" id="A0A7H1MF49"/>
<feature type="transmembrane region" description="Helical" evidence="1">
    <location>
        <begin position="100"/>
        <end position="125"/>
    </location>
</feature>
<sequence length="160" mass="17172">MTPPECFSAYAAVLLPWLLSAVALETPVMSVEGGFTILWMGLGTFCAWLPYLLRGRAHPAAVAAAAAVSGLWFWLLLAEFTAGYRVYRFQETYQGHSETLFVVTGSAILLLMCGMLVVAVGPAYLRCSALSAAAGAALHSMAVMVLMFAAWWILPFGIFG</sequence>
<keyword evidence="3" id="KW-1185">Reference proteome</keyword>
<name>A0A7H1MF49_9NEIS</name>
<proteinExistence type="predicted"/>
<evidence type="ECO:0000313" key="3">
    <source>
        <dbReference type="Proteomes" id="UP000516412"/>
    </source>
</evidence>
<dbReference type="EMBL" id="CP060414">
    <property type="protein sequence ID" value="QNT60264.1"/>
    <property type="molecule type" value="Genomic_DNA"/>
</dbReference>
<gene>
    <name evidence="2" type="ORF">H7A79_1659</name>
</gene>
<dbReference type="KEGG" id="nmus:H7A79_1659"/>
<feature type="transmembrane region" description="Helical" evidence="1">
    <location>
        <begin position="33"/>
        <end position="53"/>
    </location>
</feature>
<accession>A0A7H1MF49</accession>
<protein>
    <submittedName>
        <fullName evidence="2">Membrane protein</fullName>
    </submittedName>
</protein>